<name>A0AAV1QCT3_SCOSC</name>
<dbReference type="Proteomes" id="UP001314229">
    <property type="component" value="Unassembled WGS sequence"/>
</dbReference>
<proteinExistence type="predicted"/>
<organism evidence="1 2">
    <name type="scientific">Scomber scombrus</name>
    <name type="common">Atlantic mackerel</name>
    <name type="synonym">Scomber vernalis</name>
    <dbReference type="NCBI Taxonomy" id="13677"/>
    <lineage>
        <taxon>Eukaryota</taxon>
        <taxon>Metazoa</taxon>
        <taxon>Chordata</taxon>
        <taxon>Craniata</taxon>
        <taxon>Vertebrata</taxon>
        <taxon>Euteleostomi</taxon>
        <taxon>Actinopterygii</taxon>
        <taxon>Neopterygii</taxon>
        <taxon>Teleostei</taxon>
        <taxon>Neoteleostei</taxon>
        <taxon>Acanthomorphata</taxon>
        <taxon>Pelagiaria</taxon>
        <taxon>Scombriformes</taxon>
        <taxon>Scombridae</taxon>
        <taxon>Scomber</taxon>
    </lineage>
</organism>
<accession>A0AAV1QCT3</accession>
<dbReference type="AlphaFoldDB" id="A0AAV1QCT3"/>
<feature type="non-terminal residue" evidence="1">
    <location>
        <position position="61"/>
    </location>
</feature>
<reference evidence="1 2" key="1">
    <citation type="submission" date="2024-01" db="EMBL/GenBank/DDBJ databases">
        <authorList>
            <person name="Alioto T."/>
            <person name="Alioto T."/>
            <person name="Gomez Garrido J."/>
        </authorList>
    </citation>
    <scope>NUCLEOTIDE SEQUENCE [LARGE SCALE GENOMIC DNA]</scope>
</reference>
<gene>
    <name evidence="1" type="ORF">FSCOSCO3_A001753</name>
</gene>
<sequence length="61" mass="6695">MELPSSSWTSLNEMLNVAASLCVCRCVSGDRCAGVRPFPHQLHLITVIFRYAALPDLSLCT</sequence>
<keyword evidence="2" id="KW-1185">Reference proteome</keyword>
<evidence type="ECO:0000313" key="2">
    <source>
        <dbReference type="Proteomes" id="UP001314229"/>
    </source>
</evidence>
<protein>
    <submittedName>
        <fullName evidence="1">Uncharacterized protein</fullName>
    </submittedName>
</protein>
<evidence type="ECO:0000313" key="1">
    <source>
        <dbReference type="EMBL" id="CAK6980732.1"/>
    </source>
</evidence>
<comment type="caution">
    <text evidence="1">The sequence shown here is derived from an EMBL/GenBank/DDBJ whole genome shotgun (WGS) entry which is preliminary data.</text>
</comment>
<dbReference type="EMBL" id="CAWUFR010000724">
    <property type="protein sequence ID" value="CAK6980732.1"/>
    <property type="molecule type" value="Genomic_DNA"/>
</dbReference>